<organism evidence="4 5">
    <name type="scientific">Zasmidium cellare</name>
    <name type="common">Wine cellar mold</name>
    <name type="synonym">Racodium cellare</name>
    <dbReference type="NCBI Taxonomy" id="395010"/>
    <lineage>
        <taxon>Eukaryota</taxon>
        <taxon>Fungi</taxon>
        <taxon>Dikarya</taxon>
        <taxon>Ascomycota</taxon>
        <taxon>Pezizomycotina</taxon>
        <taxon>Dothideomycetes</taxon>
        <taxon>Dothideomycetidae</taxon>
        <taxon>Mycosphaerellales</taxon>
        <taxon>Mycosphaerellaceae</taxon>
        <taxon>Zasmidium</taxon>
    </lineage>
</organism>
<dbReference type="InterPro" id="IPR008030">
    <property type="entry name" value="NmrA-like"/>
</dbReference>
<dbReference type="Pfam" id="PF05368">
    <property type="entry name" value="NmrA"/>
    <property type="match status" value="1"/>
</dbReference>
<feature type="domain" description="NmrA-like" evidence="3">
    <location>
        <begin position="9"/>
        <end position="145"/>
    </location>
</feature>
<evidence type="ECO:0000256" key="2">
    <source>
        <dbReference type="ARBA" id="ARBA00023002"/>
    </source>
</evidence>
<dbReference type="CDD" id="cd05259">
    <property type="entry name" value="PCBER_SDR_a"/>
    <property type="match status" value="1"/>
</dbReference>
<keyword evidence="5" id="KW-1185">Reference proteome</keyword>
<dbReference type="Gene3D" id="3.40.50.720">
    <property type="entry name" value="NAD(P)-binding Rossmann-like Domain"/>
    <property type="match status" value="1"/>
</dbReference>
<sequence length="317" mass="34860">MATTNYIRKVAVVGAGGNVGRFITEALLKTGQHTVTAITRADSQSTLPDGVTPKKVDYEKPETLVDALRGQDALVITVSGRSPIQSIEEKLVRAAGEAEVPWILPNEWSPDSANRGFIDDVFLFGMKVATRKLIEEVGKSSYIAVSTGFWYEYSLAIANNYGFDFAKRTAKFYDDGNTKISTSTWPQVGRAVAALLSLPLESGDKACLTKYKNQVVYINSFTVSQRDMLDSALRITGTKEEDWTVTNEDSRQVYKTGIKEMKEGKFGGANFLYSRVFFPNGGGDFESTKGTINGVLGLPKEDLDEATKRAMERQKQA</sequence>
<dbReference type="PANTHER" id="PTHR47706">
    <property type="entry name" value="NMRA-LIKE FAMILY PROTEIN"/>
    <property type="match status" value="1"/>
</dbReference>
<evidence type="ECO:0000313" key="4">
    <source>
        <dbReference type="EMBL" id="KAK4499197.1"/>
    </source>
</evidence>
<reference evidence="4 5" key="1">
    <citation type="journal article" date="2023" name="G3 (Bethesda)">
        <title>A chromosome-level genome assembly of Zasmidium syzygii isolated from banana leaves.</title>
        <authorList>
            <person name="van Westerhoven A.C."/>
            <person name="Mehrabi R."/>
            <person name="Talebi R."/>
            <person name="Steentjes M.B.F."/>
            <person name="Corcolon B."/>
            <person name="Chong P.A."/>
            <person name="Kema G.H.J."/>
            <person name="Seidl M.F."/>
        </authorList>
    </citation>
    <scope>NUCLEOTIDE SEQUENCE [LARGE SCALE GENOMIC DNA]</scope>
    <source>
        <strain evidence="4 5">P124</strain>
    </source>
</reference>
<protein>
    <recommendedName>
        <fullName evidence="3">NmrA-like domain-containing protein</fullName>
    </recommendedName>
</protein>
<gene>
    <name evidence="4" type="ORF">PRZ48_009710</name>
</gene>
<name>A0ABR0ECJ9_ZASCE</name>
<dbReference type="Gene3D" id="3.90.25.10">
    <property type="entry name" value="UDP-galactose 4-epimerase, domain 1"/>
    <property type="match status" value="1"/>
</dbReference>
<keyword evidence="1" id="KW-0521">NADP</keyword>
<evidence type="ECO:0000259" key="3">
    <source>
        <dbReference type="Pfam" id="PF05368"/>
    </source>
</evidence>
<evidence type="ECO:0000256" key="1">
    <source>
        <dbReference type="ARBA" id="ARBA00022857"/>
    </source>
</evidence>
<dbReference type="PANTHER" id="PTHR47706:SF7">
    <property type="entry name" value="CIPA-LIKE, PUTATIVE (AFU_ORTHOLOGUE AFUA_1G01630)-RELATED"/>
    <property type="match status" value="1"/>
</dbReference>
<dbReference type="InterPro" id="IPR045312">
    <property type="entry name" value="PCBER-like"/>
</dbReference>
<dbReference type="InterPro" id="IPR036291">
    <property type="entry name" value="NAD(P)-bd_dom_sf"/>
</dbReference>
<dbReference type="Proteomes" id="UP001305779">
    <property type="component" value="Unassembled WGS sequence"/>
</dbReference>
<keyword evidence="2" id="KW-0560">Oxidoreductase</keyword>
<comment type="caution">
    <text evidence="4">The sequence shown here is derived from an EMBL/GenBank/DDBJ whole genome shotgun (WGS) entry which is preliminary data.</text>
</comment>
<evidence type="ECO:0000313" key="5">
    <source>
        <dbReference type="Proteomes" id="UP001305779"/>
    </source>
</evidence>
<dbReference type="SUPFAM" id="SSF51735">
    <property type="entry name" value="NAD(P)-binding Rossmann-fold domains"/>
    <property type="match status" value="1"/>
</dbReference>
<dbReference type="InterPro" id="IPR051609">
    <property type="entry name" value="NmrA/Isoflavone_reductase-like"/>
</dbReference>
<dbReference type="EMBL" id="JAXOVC010000007">
    <property type="protein sequence ID" value="KAK4499197.1"/>
    <property type="molecule type" value="Genomic_DNA"/>
</dbReference>
<proteinExistence type="predicted"/>
<accession>A0ABR0ECJ9</accession>